<organism evidence="1 2">
    <name type="scientific">Candidatus Propionivibrio dominans</name>
    <dbReference type="NCBI Taxonomy" id="2954373"/>
    <lineage>
        <taxon>Bacteria</taxon>
        <taxon>Pseudomonadati</taxon>
        <taxon>Pseudomonadota</taxon>
        <taxon>Betaproteobacteria</taxon>
        <taxon>Rhodocyclales</taxon>
        <taxon>Rhodocyclaceae</taxon>
        <taxon>Propionivibrio</taxon>
    </lineage>
</organism>
<dbReference type="Proteomes" id="UP000886602">
    <property type="component" value="Unassembled WGS sequence"/>
</dbReference>
<sequence>MNGTNRHGFGGTSSPLVLRDVGDLSYLPSGVVLGTIEFSVDLGKLHPRHRPAVPNPRGNRNCVPHLQANMDEGIRMRMDDTRLLADNWSSSWYP</sequence>
<name>A0A9D7I785_9RHOO</name>
<protein>
    <submittedName>
        <fullName evidence="1">Uncharacterized protein</fullName>
    </submittedName>
</protein>
<dbReference type="AlphaFoldDB" id="A0A9D7I785"/>
<dbReference type="EMBL" id="JADJNC010000003">
    <property type="protein sequence ID" value="MBK7421877.1"/>
    <property type="molecule type" value="Genomic_DNA"/>
</dbReference>
<gene>
    <name evidence="1" type="ORF">IPJ48_01575</name>
</gene>
<evidence type="ECO:0000313" key="2">
    <source>
        <dbReference type="Proteomes" id="UP000886602"/>
    </source>
</evidence>
<reference evidence="1" key="1">
    <citation type="submission" date="2020-10" db="EMBL/GenBank/DDBJ databases">
        <title>Connecting structure to function with the recovery of over 1000 high-quality activated sludge metagenome-assembled genomes encoding full-length rRNA genes using long-read sequencing.</title>
        <authorList>
            <person name="Singleton C.M."/>
            <person name="Petriglieri F."/>
            <person name="Kristensen J.M."/>
            <person name="Kirkegaard R.H."/>
            <person name="Michaelsen T.Y."/>
            <person name="Andersen M.H."/>
            <person name="Karst S.M."/>
            <person name="Dueholm M.S."/>
            <person name="Nielsen P.H."/>
            <person name="Albertsen M."/>
        </authorList>
    </citation>
    <scope>NUCLEOTIDE SEQUENCE</scope>
    <source>
        <strain evidence="1">EsbW_18-Q3-R4-48_MAXAC.044</strain>
    </source>
</reference>
<comment type="caution">
    <text evidence="1">The sequence shown here is derived from an EMBL/GenBank/DDBJ whole genome shotgun (WGS) entry which is preliminary data.</text>
</comment>
<evidence type="ECO:0000313" key="1">
    <source>
        <dbReference type="EMBL" id="MBK7421877.1"/>
    </source>
</evidence>
<accession>A0A9D7I785</accession>
<proteinExistence type="predicted"/>